<accession>A0ACB7PCY2</accession>
<keyword evidence="2" id="KW-1185">Reference proteome</keyword>
<protein>
    <submittedName>
        <fullName evidence="1">Uncharacterized protein</fullName>
    </submittedName>
</protein>
<organism evidence="1 2">
    <name type="scientific">Chaetomium tenue</name>
    <dbReference type="NCBI Taxonomy" id="1854479"/>
    <lineage>
        <taxon>Eukaryota</taxon>
        <taxon>Fungi</taxon>
        <taxon>Dikarya</taxon>
        <taxon>Ascomycota</taxon>
        <taxon>Pezizomycotina</taxon>
        <taxon>Sordariomycetes</taxon>
        <taxon>Sordariomycetidae</taxon>
        <taxon>Sordariales</taxon>
        <taxon>Chaetomiaceae</taxon>
        <taxon>Chaetomium</taxon>
    </lineage>
</organism>
<sequence length="563" mass="61362">MDTFSSWFASFASCCGPRERSGSTESSRRLVSNRTPNLVGAERNIVVLRDQPAVIPRPSAEPAWSSERTYGKTLDREAERTRLRRPASRDSSVRKNWFSGSSSSVRRLQISGPTDFRHLQSESFQFPPQETRPRPRSFRPIELSIYQPDNRLSAILPHVDCEITHPPRAYTGNSSKWDASSSSTLTNERGHHQTMSFHIPRKHRRQESGMSQGSMSPPRIPPKSRARASTAPNTERIVARIASAMIEKERLQAEINSVVQRQSAYFGNRPLTGFDMGGALQPASLARAQLTSTDIEPMPSIPALPAAAPSFAQRLSLDDRPRTAPSRVASMTVQERTLSLTAAAQSQSPPTSYTSARRRASSPEKGSERLERPLAPPLPLVLRPPLRKKKSFSRVSHWLFNPDESDEIPQSADTTTPTTMTFGTTTATTAPTTTTTSPRPIKESDGFYQCVAPPEGLPRTSMETSSSVYTWETGGDDDEGDESASDGGAKTLPTTTAAWSPDQTPKQGSSTRHTTPVIGFDKAEFQREIAAAGTAGSGGEGLGVVNPYGIVNGPRPMSVGVAF</sequence>
<dbReference type="Proteomes" id="UP000724584">
    <property type="component" value="Unassembled WGS sequence"/>
</dbReference>
<proteinExistence type="predicted"/>
<evidence type="ECO:0000313" key="2">
    <source>
        <dbReference type="Proteomes" id="UP000724584"/>
    </source>
</evidence>
<evidence type="ECO:0000313" key="1">
    <source>
        <dbReference type="EMBL" id="KAH6632691.1"/>
    </source>
</evidence>
<dbReference type="EMBL" id="JAGIZQ010000004">
    <property type="protein sequence ID" value="KAH6632691.1"/>
    <property type="molecule type" value="Genomic_DNA"/>
</dbReference>
<name>A0ACB7PCY2_9PEZI</name>
<reference evidence="1 2" key="1">
    <citation type="journal article" date="2021" name="Nat. Commun.">
        <title>Genetic determinants of endophytism in the Arabidopsis root mycobiome.</title>
        <authorList>
            <person name="Mesny F."/>
            <person name="Miyauchi S."/>
            <person name="Thiergart T."/>
            <person name="Pickel B."/>
            <person name="Atanasova L."/>
            <person name="Karlsson M."/>
            <person name="Huettel B."/>
            <person name="Barry K.W."/>
            <person name="Haridas S."/>
            <person name="Chen C."/>
            <person name="Bauer D."/>
            <person name="Andreopoulos W."/>
            <person name="Pangilinan J."/>
            <person name="LaButti K."/>
            <person name="Riley R."/>
            <person name="Lipzen A."/>
            <person name="Clum A."/>
            <person name="Drula E."/>
            <person name="Henrissat B."/>
            <person name="Kohler A."/>
            <person name="Grigoriev I.V."/>
            <person name="Martin F.M."/>
            <person name="Hacquard S."/>
        </authorList>
    </citation>
    <scope>NUCLEOTIDE SEQUENCE [LARGE SCALE GENOMIC DNA]</scope>
    <source>
        <strain evidence="1 2">MPI-SDFR-AT-0079</strain>
    </source>
</reference>
<comment type="caution">
    <text evidence="1">The sequence shown here is derived from an EMBL/GenBank/DDBJ whole genome shotgun (WGS) entry which is preliminary data.</text>
</comment>
<gene>
    <name evidence="1" type="ORF">F5144DRAFT_259979</name>
</gene>